<evidence type="ECO:0000313" key="3">
    <source>
        <dbReference type="Proteomes" id="UP000030669"/>
    </source>
</evidence>
<dbReference type="eggNOG" id="ENOG502SQUT">
    <property type="taxonomic scope" value="Eukaryota"/>
</dbReference>
<feature type="region of interest" description="Disordered" evidence="1">
    <location>
        <begin position="328"/>
        <end position="368"/>
    </location>
</feature>
<proteinExistence type="predicted"/>
<sequence>MAANSTPAPSDVDDEINAFMEADSPNVSPLPQRVLKRARLTTDDGMSGTEDGGSEGVTSGSMTPSGMPATDIVQAGSLESHIVALQASHNRDNGSSARVADFVKKEGKRMKLSAEGVSFCQTWATRPPSERDALIMLKLQALTEKVNEIVKAQPKYEITDDFKKNIEKHATATLLSSRLSHYKGSVPCSATENLLKKYCANDLPANYDRNVADSTKVRNAIQTSQTQTRSKWKKLIRGSLQHEDKGDCPDIYTLTKTIVDGQCAITPAVCARVALMRKVYATKGKEDEHNYWSHVDRTLASMRDKAKTLGEGDGKKAQHKLNKAMTHILDTDRDTYGRQKEDQTEQDEQEGYQEEVDEYLSKGGVTEL</sequence>
<protein>
    <submittedName>
        <fullName evidence="2">Uncharacterized protein</fullName>
    </submittedName>
</protein>
<dbReference type="EMBL" id="KB469361">
    <property type="protein sequence ID" value="EPQ50100.1"/>
    <property type="molecule type" value="Genomic_DNA"/>
</dbReference>
<feature type="compositionally biased region" description="Acidic residues" evidence="1">
    <location>
        <begin position="344"/>
        <end position="358"/>
    </location>
</feature>
<reference evidence="2 3" key="1">
    <citation type="journal article" date="2012" name="Science">
        <title>The Paleozoic origin of enzymatic lignin decomposition reconstructed from 31 fungal genomes.</title>
        <authorList>
            <person name="Floudas D."/>
            <person name="Binder M."/>
            <person name="Riley R."/>
            <person name="Barry K."/>
            <person name="Blanchette R.A."/>
            <person name="Henrissat B."/>
            <person name="Martinez A.T."/>
            <person name="Otillar R."/>
            <person name="Spatafora J.W."/>
            <person name="Yadav J.S."/>
            <person name="Aerts A."/>
            <person name="Benoit I."/>
            <person name="Boyd A."/>
            <person name="Carlson A."/>
            <person name="Copeland A."/>
            <person name="Coutinho P.M."/>
            <person name="de Vries R.P."/>
            <person name="Ferreira P."/>
            <person name="Findley K."/>
            <person name="Foster B."/>
            <person name="Gaskell J."/>
            <person name="Glotzer D."/>
            <person name="Gorecki P."/>
            <person name="Heitman J."/>
            <person name="Hesse C."/>
            <person name="Hori C."/>
            <person name="Igarashi K."/>
            <person name="Jurgens J.A."/>
            <person name="Kallen N."/>
            <person name="Kersten P."/>
            <person name="Kohler A."/>
            <person name="Kuees U."/>
            <person name="Kumar T.K.A."/>
            <person name="Kuo A."/>
            <person name="LaButti K."/>
            <person name="Larrondo L.F."/>
            <person name="Lindquist E."/>
            <person name="Ling A."/>
            <person name="Lombard V."/>
            <person name="Lucas S."/>
            <person name="Lundell T."/>
            <person name="Martin R."/>
            <person name="McLaughlin D.J."/>
            <person name="Morgenstern I."/>
            <person name="Morin E."/>
            <person name="Murat C."/>
            <person name="Nagy L.G."/>
            <person name="Nolan M."/>
            <person name="Ohm R.A."/>
            <person name="Patyshakuliyeva A."/>
            <person name="Rokas A."/>
            <person name="Ruiz-Duenas F.J."/>
            <person name="Sabat G."/>
            <person name="Salamov A."/>
            <person name="Samejima M."/>
            <person name="Schmutz J."/>
            <person name="Slot J.C."/>
            <person name="St John F."/>
            <person name="Stenlid J."/>
            <person name="Sun H."/>
            <person name="Sun S."/>
            <person name="Syed K."/>
            <person name="Tsang A."/>
            <person name="Wiebenga A."/>
            <person name="Young D."/>
            <person name="Pisabarro A."/>
            <person name="Eastwood D.C."/>
            <person name="Martin F."/>
            <person name="Cullen D."/>
            <person name="Grigoriev I.V."/>
            <person name="Hibbett D.S."/>
        </authorList>
    </citation>
    <scope>NUCLEOTIDE SEQUENCE [LARGE SCALE GENOMIC DNA]</scope>
    <source>
        <strain evidence="2 3">ATCC 11539</strain>
    </source>
</reference>
<feature type="region of interest" description="Disordered" evidence="1">
    <location>
        <begin position="40"/>
        <end position="70"/>
    </location>
</feature>
<feature type="compositionally biased region" description="Basic and acidic residues" evidence="1">
    <location>
        <begin position="329"/>
        <end position="343"/>
    </location>
</feature>
<dbReference type="GeneID" id="19302974"/>
<evidence type="ECO:0000256" key="1">
    <source>
        <dbReference type="SAM" id="MobiDB-lite"/>
    </source>
</evidence>
<keyword evidence="3" id="KW-1185">Reference proteome</keyword>
<dbReference type="KEGG" id="gtr:GLOTRDRAFT_134256"/>
<dbReference type="AlphaFoldDB" id="S7R6T7"/>
<evidence type="ECO:0000313" key="2">
    <source>
        <dbReference type="EMBL" id="EPQ50100.1"/>
    </source>
</evidence>
<dbReference type="HOGENOM" id="CLU_729682_0_0_1"/>
<name>S7R6T7_GLOTA</name>
<dbReference type="RefSeq" id="XP_007871445.1">
    <property type="nucleotide sequence ID" value="XM_007873254.1"/>
</dbReference>
<accession>S7R6T7</accession>
<dbReference type="OrthoDB" id="3236341at2759"/>
<dbReference type="Proteomes" id="UP000030669">
    <property type="component" value="Unassembled WGS sequence"/>
</dbReference>
<gene>
    <name evidence="2" type="ORF">GLOTRDRAFT_134256</name>
</gene>
<organism evidence="2 3">
    <name type="scientific">Gloeophyllum trabeum (strain ATCC 11539 / FP-39264 / Madison 617)</name>
    <name type="common">Brown rot fungus</name>
    <dbReference type="NCBI Taxonomy" id="670483"/>
    <lineage>
        <taxon>Eukaryota</taxon>
        <taxon>Fungi</taxon>
        <taxon>Dikarya</taxon>
        <taxon>Basidiomycota</taxon>
        <taxon>Agaricomycotina</taxon>
        <taxon>Agaricomycetes</taxon>
        <taxon>Gloeophyllales</taxon>
        <taxon>Gloeophyllaceae</taxon>
        <taxon>Gloeophyllum</taxon>
    </lineage>
</organism>